<reference evidence="4 5" key="1">
    <citation type="journal article" date="2024" name="Nat. Commun.">
        <title>Phylogenomics reveals the evolutionary origins of lichenization in chlorophyte algae.</title>
        <authorList>
            <person name="Puginier C."/>
            <person name="Libourel C."/>
            <person name="Otte J."/>
            <person name="Skaloud P."/>
            <person name="Haon M."/>
            <person name="Grisel S."/>
            <person name="Petersen M."/>
            <person name="Berrin J.G."/>
            <person name="Delaux P.M."/>
            <person name="Dal Grande F."/>
            <person name="Keller J."/>
        </authorList>
    </citation>
    <scope>NUCLEOTIDE SEQUENCE [LARGE SCALE GENOMIC DNA]</scope>
    <source>
        <strain evidence="4 5">SAG 245.80</strain>
    </source>
</reference>
<dbReference type="PANTHER" id="PTHR10715">
    <property type="entry name" value="60S RIBOSOMAL PROTEIN L6"/>
    <property type="match status" value="1"/>
</dbReference>
<evidence type="ECO:0000313" key="5">
    <source>
        <dbReference type="Proteomes" id="UP001445335"/>
    </source>
</evidence>
<dbReference type="InterPro" id="IPR014722">
    <property type="entry name" value="Rib_uL2_dom2"/>
</dbReference>
<keyword evidence="3" id="KW-0687">Ribonucleoprotein</keyword>
<evidence type="ECO:0000256" key="1">
    <source>
        <dbReference type="ARBA" id="ARBA00010592"/>
    </source>
</evidence>
<evidence type="ECO:0000256" key="2">
    <source>
        <dbReference type="ARBA" id="ARBA00022980"/>
    </source>
</evidence>
<evidence type="ECO:0000256" key="3">
    <source>
        <dbReference type="ARBA" id="ARBA00023274"/>
    </source>
</evidence>
<dbReference type="EMBL" id="JALJOU010000024">
    <property type="protein sequence ID" value="KAK9836953.1"/>
    <property type="molecule type" value="Genomic_DNA"/>
</dbReference>
<comment type="caution">
    <text evidence="4">The sequence shown here is derived from an EMBL/GenBank/DDBJ whole genome shotgun (WGS) entry which is preliminary data.</text>
</comment>
<dbReference type="GO" id="GO:0022625">
    <property type="term" value="C:cytosolic large ribosomal subunit"/>
    <property type="evidence" value="ECO:0007669"/>
    <property type="project" value="TreeGrafter"/>
</dbReference>
<dbReference type="SUPFAM" id="SSF50104">
    <property type="entry name" value="Translation proteins SH3-like domain"/>
    <property type="match status" value="1"/>
</dbReference>
<dbReference type="Pfam" id="PF01159">
    <property type="entry name" value="Ribosomal_L6e"/>
    <property type="match status" value="1"/>
</dbReference>
<dbReference type="FunFam" id="2.30.30.30:FF:000014">
    <property type="entry name" value="60S ribosomal protein L6"/>
    <property type="match status" value="1"/>
</dbReference>
<evidence type="ECO:0008006" key="6">
    <source>
        <dbReference type="Google" id="ProtNLM"/>
    </source>
</evidence>
<dbReference type="GO" id="GO:0003735">
    <property type="term" value="F:structural constituent of ribosome"/>
    <property type="evidence" value="ECO:0007669"/>
    <property type="project" value="InterPro"/>
</dbReference>
<comment type="similarity">
    <text evidence="1">Belongs to the eukaryotic ribosomal protein eL6 family.</text>
</comment>
<accession>A0AAW1RU34</accession>
<dbReference type="GO" id="GO:0000027">
    <property type="term" value="P:ribosomal large subunit assembly"/>
    <property type="evidence" value="ECO:0007669"/>
    <property type="project" value="TreeGrafter"/>
</dbReference>
<dbReference type="InterPro" id="IPR008991">
    <property type="entry name" value="Translation_prot_SH3-like_sf"/>
</dbReference>
<keyword evidence="2" id="KW-0689">Ribosomal protein</keyword>
<dbReference type="InterPro" id="IPR000915">
    <property type="entry name" value="60S_ribosomal_eL6"/>
</dbReference>
<organism evidence="4 5">
    <name type="scientific">Elliptochloris bilobata</name>
    <dbReference type="NCBI Taxonomy" id="381761"/>
    <lineage>
        <taxon>Eukaryota</taxon>
        <taxon>Viridiplantae</taxon>
        <taxon>Chlorophyta</taxon>
        <taxon>core chlorophytes</taxon>
        <taxon>Trebouxiophyceae</taxon>
        <taxon>Trebouxiophyceae incertae sedis</taxon>
        <taxon>Elliptochloris clade</taxon>
        <taxon>Elliptochloris</taxon>
    </lineage>
</organism>
<gene>
    <name evidence="4" type="ORF">WJX81_002458</name>
</gene>
<dbReference type="InterPro" id="IPR041997">
    <property type="entry name" value="Ribosomal_eL6_KOW"/>
</dbReference>
<dbReference type="Proteomes" id="UP001445335">
    <property type="component" value="Unassembled WGS sequence"/>
</dbReference>
<dbReference type="GO" id="GO:0003723">
    <property type="term" value="F:RNA binding"/>
    <property type="evidence" value="ECO:0007669"/>
    <property type="project" value="TreeGrafter"/>
</dbReference>
<keyword evidence="5" id="KW-1185">Reference proteome</keyword>
<name>A0AAW1RU34_9CHLO</name>
<evidence type="ECO:0000313" key="4">
    <source>
        <dbReference type="EMBL" id="KAK9836953.1"/>
    </source>
</evidence>
<proteinExistence type="inferred from homology"/>
<dbReference type="Gene3D" id="2.30.30.30">
    <property type="match status" value="1"/>
</dbReference>
<sequence>MVAELVRGIGAQGRSKTYHRRGLWAIKKKHGGKFPQHEKMEKAAEPAKKAPKFYPADDVKTPLKRRTVARPTRLRASVKPGTVLILLAGRFKGKRVIFLKQLPSGLLLVTGPFKVNGVPLRRVNQAYVIATSTSVDTSSVDVAKFDDGYFKAEKKERTKKGEDGFFAEAEPEQKELKPEYVENQKAVDAALAKQLTEELSGYLKARFTLRNGDRPHLMKF</sequence>
<dbReference type="AlphaFoldDB" id="A0AAW1RU34"/>
<protein>
    <recommendedName>
        <fullName evidence="6">60S ribosomal protein L6</fullName>
    </recommendedName>
</protein>
<dbReference type="PANTHER" id="PTHR10715:SF0">
    <property type="entry name" value="LARGE RIBOSOMAL SUBUNIT PROTEIN EL6"/>
    <property type="match status" value="1"/>
</dbReference>
<dbReference type="CDD" id="cd13156">
    <property type="entry name" value="KOW_RPL6"/>
    <property type="match status" value="1"/>
</dbReference>
<dbReference type="GO" id="GO:0002181">
    <property type="term" value="P:cytoplasmic translation"/>
    <property type="evidence" value="ECO:0007669"/>
    <property type="project" value="TreeGrafter"/>
</dbReference>